<feature type="transmembrane region" description="Helical" evidence="1">
    <location>
        <begin position="12"/>
        <end position="31"/>
    </location>
</feature>
<evidence type="ECO:0000313" key="3">
    <source>
        <dbReference type="Proteomes" id="UP000230790"/>
    </source>
</evidence>
<name>A0A2M8QAV1_9CHLR</name>
<keyword evidence="1" id="KW-1133">Transmembrane helix</keyword>
<dbReference type="EMBL" id="PGTN01000079">
    <property type="protein sequence ID" value="PJF46943.1"/>
    <property type="molecule type" value="Genomic_DNA"/>
</dbReference>
<feature type="transmembrane region" description="Helical" evidence="1">
    <location>
        <begin position="72"/>
        <end position="96"/>
    </location>
</feature>
<reference evidence="2 3" key="1">
    <citation type="submission" date="2017-11" db="EMBL/GenBank/DDBJ databases">
        <title>Evolution of Phototrophy in the Chloroflexi Phylum Driven by Horizontal Gene Transfer.</title>
        <authorList>
            <person name="Ward L.M."/>
            <person name="Hemp J."/>
            <person name="Shih P.M."/>
            <person name="Mcglynn S.E."/>
            <person name="Fischer W."/>
        </authorList>
    </citation>
    <scope>NUCLEOTIDE SEQUENCE [LARGE SCALE GENOMIC DNA]</scope>
    <source>
        <strain evidence="2">JP3_7</strain>
    </source>
</reference>
<dbReference type="AlphaFoldDB" id="A0A2M8QAV1"/>
<dbReference type="Proteomes" id="UP000230790">
    <property type="component" value="Unassembled WGS sequence"/>
</dbReference>
<accession>A0A2M8QAV1</accession>
<evidence type="ECO:0000256" key="1">
    <source>
        <dbReference type="SAM" id="Phobius"/>
    </source>
</evidence>
<proteinExistence type="predicted"/>
<gene>
    <name evidence="2" type="ORF">CUN48_11165</name>
</gene>
<comment type="caution">
    <text evidence="2">The sequence shown here is derived from an EMBL/GenBank/DDBJ whole genome shotgun (WGS) entry which is preliminary data.</text>
</comment>
<keyword evidence="1" id="KW-0812">Transmembrane</keyword>
<protein>
    <submittedName>
        <fullName evidence="2">Uncharacterized protein</fullName>
    </submittedName>
</protein>
<sequence>MDTILDLVWWGLVYMLLPVALGSLAALPFWLKRRVLLGNAIGSTVIAVVMIAFILQLFASLISTGFLSPENLLPVGALVFVGWVDVLILFFLSGAVENRVKRRIINVEDF</sequence>
<keyword evidence="1" id="KW-0472">Membrane</keyword>
<organism evidence="2 3">
    <name type="scientific">Candidatus Thermofonsia Clade 3 bacterium</name>
    <dbReference type="NCBI Taxonomy" id="2364212"/>
    <lineage>
        <taxon>Bacteria</taxon>
        <taxon>Bacillati</taxon>
        <taxon>Chloroflexota</taxon>
        <taxon>Candidatus Thermofontia</taxon>
        <taxon>Candidatus Thermofonsia Clade 3</taxon>
    </lineage>
</organism>
<evidence type="ECO:0000313" key="2">
    <source>
        <dbReference type="EMBL" id="PJF46943.1"/>
    </source>
</evidence>
<feature type="transmembrane region" description="Helical" evidence="1">
    <location>
        <begin position="43"/>
        <end position="66"/>
    </location>
</feature>